<dbReference type="PANTHER" id="PTHR45339">
    <property type="entry name" value="HYBRID SIGNAL TRANSDUCTION HISTIDINE KINASE J"/>
    <property type="match status" value="1"/>
</dbReference>
<dbReference type="PRINTS" id="PR00344">
    <property type="entry name" value="BCTRLSENSOR"/>
</dbReference>
<dbReference type="Gene3D" id="3.30.450.40">
    <property type="match status" value="1"/>
</dbReference>
<accession>A0A172ZE36</accession>
<keyword evidence="10" id="KW-0067">ATP-binding</keyword>
<dbReference type="InterPro" id="IPR036890">
    <property type="entry name" value="HATPase_C_sf"/>
</dbReference>
<keyword evidence="11" id="KW-0902">Two-component regulatory system</keyword>
<keyword evidence="9" id="KW-0418">Kinase</keyword>
<feature type="transmembrane region" description="Helical" evidence="16">
    <location>
        <begin position="12"/>
        <end position="31"/>
    </location>
</feature>
<dbReference type="OrthoDB" id="9790669at2"/>
<dbReference type="Gene3D" id="3.40.50.2300">
    <property type="match status" value="1"/>
</dbReference>
<dbReference type="Pfam" id="PF00512">
    <property type="entry name" value="HisKA"/>
    <property type="match status" value="1"/>
</dbReference>
<dbReference type="GO" id="GO:0005524">
    <property type="term" value="F:ATP binding"/>
    <property type="evidence" value="ECO:0007669"/>
    <property type="project" value="UniProtKB-KW"/>
</dbReference>
<evidence type="ECO:0000259" key="18">
    <source>
        <dbReference type="PROSITE" id="PS50110"/>
    </source>
</evidence>
<comment type="catalytic activity">
    <reaction evidence="1">
        <text>ATP + protein L-histidine = ADP + protein N-phospho-L-histidine.</text>
        <dbReference type="EC" id="2.7.13.3"/>
    </reaction>
</comment>
<dbReference type="RefSeq" id="WP_060533305.1">
    <property type="nucleotide sequence ID" value="NZ_CP013023.1"/>
</dbReference>
<organism evidence="20 21">
    <name type="scientific">Paenibacillus bovis</name>
    <dbReference type="NCBI Taxonomy" id="1616788"/>
    <lineage>
        <taxon>Bacteria</taxon>
        <taxon>Bacillati</taxon>
        <taxon>Bacillota</taxon>
        <taxon>Bacilli</taxon>
        <taxon>Bacillales</taxon>
        <taxon>Paenibacillaceae</taxon>
        <taxon>Paenibacillus</taxon>
    </lineage>
</organism>
<dbReference type="InterPro" id="IPR003018">
    <property type="entry name" value="GAF"/>
</dbReference>
<evidence type="ECO:0000256" key="16">
    <source>
        <dbReference type="SAM" id="Phobius"/>
    </source>
</evidence>
<dbReference type="InterPro" id="IPR005467">
    <property type="entry name" value="His_kinase_dom"/>
</dbReference>
<dbReference type="EMBL" id="CP013023">
    <property type="protein sequence ID" value="ANF95921.1"/>
    <property type="molecule type" value="Genomic_DNA"/>
</dbReference>
<keyword evidence="6 14" id="KW-0597">Phosphoprotein</keyword>
<dbReference type="InterPro" id="IPR003661">
    <property type="entry name" value="HisK_dim/P_dom"/>
</dbReference>
<dbReference type="SUPFAM" id="SSF55874">
    <property type="entry name" value="ATPase domain of HSP90 chaperone/DNA topoisomerase II/histidine kinase"/>
    <property type="match status" value="1"/>
</dbReference>
<evidence type="ECO:0000256" key="5">
    <source>
        <dbReference type="ARBA" id="ARBA00022475"/>
    </source>
</evidence>
<dbReference type="CDD" id="cd00082">
    <property type="entry name" value="HisKA"/>
    <property type="match status" value="1"/>
</dbReference>
<dbReference type="PROSITE" id="PS50110">
    <property type="entry name" value="RESPONSE_REGULATORY"/>
    <property type="match status" value="1"/>
</dbReference>
<keyword evidence="16" id="KW-0812">Transmembrane</keyword>
<dbReference type="PANTHER" id="PTHR45339:SF1">
    <property type="entry name" value="HYBRID SIGNAL TRANSDUCTION HISTIDINE KINASE J"/>
    <property type="match status" value="1"/>
</dbReference>
<dbReference type="FunFam" id="3.30.565.10:FF:000010">
    <property type="entry name" value="Sensor histidine kinase RcsC"/>
    <property type="match status" value="1"/>
</dbReference>
<dbReference type="CDD" id="cd19410">
    <property type="entry name" value="HK9-like_sensor"/>
    <property type="match status" value="1"/>
</dbReference>
<evidence type="ECO:0000256" key="8">
    <source>
        <dbReference type="ARBA" id="ARBA00022741"/>
    </source>
</evidence>
<dbReference type="CDD" id="cd16922">
    <property type="entry name" value="HATPase_EvgS-ArcB-TorS-like"/>
    <property type="match status" value="1"/>
</dbReference>
<dbReference type="CDD" id="cd06225">
    <property type="entry name" value="HAMP"/>
    <property type="match status" value="1"/>
</dbReference>
<dbReference type="Pfam" id="PF00672">
    <property type="entry name" value="HAMP"/>
    <property type="match status" value="1"/>
</dbReference>
<evidence type="ECO:0000256" key="11">
    <source>
        <dbReference type="ARBA" id="ARBA00023012"/>
    </source>
</evidence>
<dbReference type="AlphaFoldDB" id="A0A172ZE36"/>
<feature type="coiled-coil region" evidence="15">
    <location>
        <begin position="427"/>
        <end position="479"/>
    </location>
</feature>
<feature type="domain" description="Response regulatory" evidence="18">
    <location>
        <begin position="828"/>
        <end position="945"/>
    </location>
</feature>
<evidence type="ECO:0000256" key="7">
    <source>
        <dbReference type="ARBA" id="ARBA00022679"/>
    </source>
</evidence>
<keyword evidence="15" id="KW-0175">Coiled coil</keyword>
<keyword evidence="21" id="KW-1185">Reference proteome</keyword>
<dbReference type="Pfam" id="PF05227">
    <property type="entry name" value="CHASE3"/>
    <property type="match status" value="1"/>
</dbReference>
<evidence type="ECO:0000256" key="4">
    <source>
        <dbReference type="ARBA" id="ARBA00012438"/>
    </source>
</evidence>
<sequence>MLRSAKWSIRTKIVAGYIVIILCLGLVLTMMSSRMSQLEAENRYINDHDLEVHNLTNALEKHVLDMETGQRGYALTGNENYLTPYNDAAVQWESDYNELYSLVADNSLQQSNLGTIKTGIQTWIDEAGDKVIDLKREGNTAAVTEFFASDPGKQQIDQLRTELDAFRNNEKMLTAARIENTAASNERLLNIMMVLWAVLAAVSIATALLISNRIVRTIKDVTETVKDIASGGNLNKRVEIKTADEVGDLGEAANELLDHVQHENWVKDQIAVAATKFQESTDIHVLSSVLLTKVNKWFKAPYGVVYVDQGKEDWNKTASFAVESHDADIALQHIRQGEGLAGQCITERRVLEMYPLPAGYTKIVSSGLGSTELQAMIAAPIIFEGKVIAVAEFALVNPLTAEEHTLLQQLIDIFAVTLNSVKMRMEVEQLYRDSQSLNHELQVQSEELQVQSEELQAQTEELQMQAEEQQILNERLEQGKLAAESTAIELDKYAQQLQVSSRYKSEFLANMSHELRTPLNSMLILSQILSENSSNTLTSKEQEYASIIHSSGKDLLNLINDILDLSKVEAGKMQIEINPISISSMAEQMERSFKETASLRDLYFKVHVEDNVPDIIYSDELRIQQVLRNLLSNAFKFTQTGGVTMTIEKVGRVQTSEYQSSQPMIAFSVSDTGIGISAENRQVIFEAFRQADGATARKYGGTGLGLSISSQLAHLLGGEINVESKLNEGSTFTFYIPCAVTDPHTENEMFDLNEPMHLNRTVFMEEGNMVSADSYEHYTFAYESEVRETELVEEEIALAERTTTFESVQELLTPQPPAEAQEILAGKKILIVDDDIRNVYALTSMLERYNMNIVISQNGRDALEILHMDQHIDLILMDIMMPEMDGYETMKTVRNLYGYADVPIIVLTAKAMKEDREKSIQAGATDYMSKPLQMQEVLQRIRYWLHQTNVRYSAR</sequence>
<reference evidence="21" key="1">
    <citation type="submission" date="2015-10" db="EMBL/GenBank/DDBJ databases">
        <title>Genome of Paenibacillus bovis sp. nov.</title>
        <authorList>
            <person name="Wu Z."/>
            <person name="Gao C."/>
            <person name="Liu Z."/>
            <person name="Zheng H."/>
        </authorList>
    </citation>
    <scope>NUCLEOTIDE SEQUENCE [LARGE SCALE GENOMIC DNA]</scope>
    <source>
        <strain evidence="21">BD3526</strain>
    </source>
</reference>
<dbReference type="STRING" id="1616788.AR543_07825"/>
<feature type="domain" description="HAMP" evidence="19">
    <location>
        <begin position="212"/>
        <end position="262"/>
    </location>
</feature>
<dbReference type="Pfam" id="PF13185">
    <property type="entry name" value="GAF_2"/>
    <property type="match status" value="1"/>
</dbReference>
<evidence type="ECO:0000256" key="12">
    <source>
        <dbReference type="ARBA" id="ARBA00023136"/>
    </source>
</evidence>
<protein>
    <recommendedName>
        <fullName evidence="13">Circadian input-output histidine kinase CikA</fullName>
        <ecNumber evidence="4">2.7.13.3</ecNumber>
    </recommendedName>
</protein>
<gene>
    <name evidence="20" type="ORF">AR543_07825</name>
</gene>
<dbReference type="Pfam" id="PF02518">
    <property type="entry name" value="HATPase_c"/>
    <property type="match status" value="1"/>
</dbReference>
<feature type="domain" description="Histidine kinase" evidence="17">
    <location>
        <begin position="510"/>
        <end position="740"/>
    </location>
</feature>
<dbReference type="Gene3D" id="6.10.340.10">
    <property type="match status" value="1"/>
</dbReference>
<dbReference type="CDD" id="cd17546">
    <property type="entry name" value="REC_hyHK_CKI1_RcsC-like"/>
    <property type="match status" value="1"/>
</dbReference>
<evidence type="ECO:0000256" key="15">
    <source>
        <dbReference type="SAM" id="Coils"/>
    </source>
</evidence>
<evidence type="ECO:0000256" key="9">
    <source>
        <dbReference type="ARBA" id="ARBA00022777"/>
    </source>
</evidence>
<dbReference type="InterPro" id="IPR003660">
    <property type="entry name" value="HAMP_dom"/>
</dbReference>
<evidence type="ECO:0000259" key="19">
    <source>
        <dbReference type="PROSITE" id="PS50885"/>
    </source>
</evidence>
<dbReference type="InterPro" id="IPR036097">
    <property type="entry name" value="HisK_dim/P_sf"/>
</dbReference>
<dbReference type="SMART" id="SM00304">
    <property type="entry name" value="HAMP"/>
    <property type="match status" value="1"/>
</dbReference>
<dbReference type="InterPro" id="IPR004358">
    <property type="entry name" value="Sig_transdc_His_kin-like_C"/>
</dbReference>
<evidence type="ECO:0000256" key="2">
    <source>
        <dbReference type="ARBA" id="ARBA00004651"/>
    </source>
</evidence>
<dbReference type="InterPro" id="IPR007891">
    <property type="entry name" value="CHASE3"/>
</dbReference>
<dbReference type="PROSITE" id="PS50885">
    <property type="entry name" value="HAMP"/>
    <property type="match status" value="1"/>
</dbReference>
<dbReference type="Pfam" id="PF00072">
    <property type="entry name" value="Response_reg"/>
    <property type="match status" value="1"/>
</dbReference>
<dbReference type="PROSITE" id="PS50109">
    <property type="entry name" value="HIS_KIN"/>
    <property type="match status" value="1"/>
</dbReference>
<evidence type="ECO:0000256" key="14">
    <source>
        <dbReference type="PROSITE-ProRule" id="PRU00169"/>
    </source>
</evidence>
<dbReference type="Gene3D" id="1.10.287.130">
    <property type="match status" value="1"/>
</dbReference>
<dbReference type="GO" id="GO:0005886">
    <property type="term" value="C:plasma membrane"/>
    <property type="evidence" value="ECO:0007669"/>
    <property type="project" value="UniProtKB-SubCell"/>
</dbReference>
<dbReference type="InterPro" id="IPR011006">
    <property type="entry name" value="CheY-like_superfamily"/>
</dbReference>
<comment type="subcellular location">
    <subcellularLocation>
        <location evidence="2">Cell membrane</location>
        <topology evidence="2">Multi-pass membrane protein</topology>
    </subcellularLocation>
</comment>
<dbReference type="InterPro" id="IPR003594">
    <property type="entry name" value="HATPase_dom"/>
</dbReference>
<dbReference type="GO" id="GO:0000155">
    <property type="term" value="F:phosphorelay sensor kinase activity"/>
    <property type="evidence" value="ECO:0007669"/>
    <property type="project" value="InterPro"/>
</dbReference>
<evidence type="ECO:0000256" key="13">
    <source>
        <dbReference type="ARBA" id="ARBA00074306"/>
    </source>
</evidence>
<name>A0A172ZE36_9BACL</name>
<evidence type="ECO:0000256" key="10">
    <source>
        <dbReference type="ARBA" id="ARBA00022840"/>
    </source>
</evidence>
<dbReference type="SMART" id="SM00387">
    <property type="entry name" value="HATPase_c"/>
    <property type="match status" value="1"/>
</dbReference>
<comment type="similarity">
    <text evidence="3">In the N-terminal section; belongs to the phytochrome family.</text>
</comment>
<keyword evidence="16" id="KW-1133">Transmembrane helix</keyword>
<reference evidence="20 21" key="2">
    <citation type="journal article" date="2016" name="Int. J. Syst. Evol. Microbiol.">
        <title>Paenibacillus bovis sp. nov., isolated from raw yak (Bos grunniens) milk.</title>
        <authorList>
            <person name="Gao C."/>
            <person name="Han J."/>
            <person name="Liu Z."/>
            <person name="Xu X."/>
            <person name="Hang F."/>
            <person name="Wu Z."/>
        </authorList>
    </citation>
    <scope>NUCLEOTIDE SEQUENCE [LARGE SCALE GENOMIC DNA]</scope>
    <source>
        <strain evidence="20 21">BD3526</strain>
    </source>
</reference>
<keyword evidence="12 16" id="KW-0472">Membrane</keyword>
<evidence type="ECO:0000313" key="20">
    <source>
        <dbReference type="EMBL" id="ANF95921.1"/>
    </source>
</evidence>
<feature type="modified residue" description="4-aspartylphosphate" evidence="14">
    <location>
        <position position="878"/>
    </location>
</feature>
<evidence type="ECO:0000256" key="3">
    <source>
        <dbReference type="ARBA" id="ARBA00006402"/>
    </source>
</evidence>
<keyword evidence="5" id="KW-1003">Cell membrane</keyword>
<dbReference type="Proteomes" id="UP000078148">
    <property type="component" value="Chromosome"/>
</dbReference>
<proteinExistence type="inferred from homology"/>
<dbReference type="SUPFAM" id="SSF55781">
    <property type="entry name" value="GAF domain-like"/>
    <property type="match status" value="1"/>
</dbReference>
<dbReference type="KEGG" id="pbv:AR543_07825"/>
<dbReference type="Gene3D" id="3.30.565.10">
    <property type="entry name" value="Histidine kinase-like ATPase, C-terminal domain"/>
    <property type="match status" value="1"/>
</dbReference>
<dbReference type="SMART" id="SM00388">
    <property type="entry name" value="HisKA"/>
    <property type="match status" value="1"/>
</dbReference>
<dbReference type="EC" id="2.7.13.3" evidence="4"/>
<keyword evidence="7" id="KW-0808">Transferase</keyword>
<evidence type="ECO:0000256" key="6">
    <source>
        <dbReference type="ARBA" id="ARBA00022553"/>
    </source>
</evidence>
<dbReference type="SMART" id="SM00448">
    <property type="entry name" value="REC"/>
    <property type="match status" value="1"/>
</dbReference>
<dbReference type="InterPro" id="IPR001789">
    <property type="entry name" value="Sig_transdc_resp-reg_receiver"/>
</dbReference>
<dbReference type="InterPro" id="IPR029016">
    <property type="entry name" value="GAF-like_dom_sf"/>
</dbReference>
<evidence type="ECO:0000259" key="17">
    <source>
        <dbReference type="PROSITE" id="PS50109"/>
    </source>
</evidence>
<evidence type="ECO:0000256" key="1">
    <source>
        <dbReference type="ARBA" id="ARBA00000085"/>
    </source>
</evidence>
<keyword evidence="8" id="KW-0547">Nucleotide-binding</keyword>
<dbReference type="SUPFAM" id="SSF47384">
    <property type="entry name" value="Homodimeric domain of signal transducing histidine kinase"/>
    <property type="match status" value="1"/>
</dbReference>
<dbReference type="SUPFAM" id="SSF52172">
    <property type="entry name" value="CheY-like"/>
    <property type="match status" value="1"/>
</dbReference>
<evidence type="ECO:0000313" key="21">
    <source>
        <dbReference type="Proteomes" id="UP000078148"/>
    </source>
</evidence>